<feature type="compositionally biased region" description="Polar residues" evidence="1">
    <location>
        <begin position="101"/>
        <end position="112"/>
    </location>
</feature>
<organism evidence="3 4">
    <name type="scientific">Botryotinia fuckeliana (strain B05.10)</name>
    <name type="common">Noble rot fungus</name>
    <name type="synonym">Botrytis cinerea</name>
    <dbReference type="NCBI Taxonomy" id="332648"/>
    <lineage>
        <taxon>Eukaryota</taxon>
        <taxon>Fungi</taxon>
        <taxon>Dikarya</taxon>
        <taxon>Ascomycota</taxon>
        <taxon>Pezizomycotina</taxon>
        <taxon>Leotiomycetes</taxon>
        <taxon>Helotiales</taxon>
        <taxon>Sclerotiniaceae</taxon>
        <taxon>Botrytis</taxon>
    </lineage>
</organism>
<keyword evidence="2" id="KW-0812">Transmembrane</keyword>
<dbReference type="EMBL" id="CP009821">
    <property type="protein sequence ID" value="ATZ58883.1"/>
    <property type="molecule type" value="Genomic_DNA"/>
</dbReference>
<feature type="compositionally biased region" description="Basic residues" evidence="1">
    <location>
        <begin position="90"/>
        <end position="100"/>
    </location>
</feature>
<evidence type="ECO:0000256" key="1">
    <source>
        <dbReference type="SAM" id="MobiDB-lite"/>
    </source>
</evidence>
<dbReference type="KEGG" id="bfu:BCIN_17g00180"/>
<sequence>MNVLDMNQDIKSTHIENWAKYLATHSGAKSNKRQKDLSSEEICLMFCGCRIFGQEKDIRNWIVTQQVEQKHVFRCAIIDEEDLCESGGGKQHHATHHTRNQYKNLSSTTSESPSEDQTEGYVKKMLAVAFGVLVLGAAGYYAGYTQEDIYSAASTSYSLIIGSGSIFMKDLVSSIWSRMFREANSNSSDPDLAASNIASIPIPNTNVINTTAKLVDDYQPNRTVSLADHLASTITIVSSPLATIGGNATTTSIAPLSSTPEQVAIFMNQAFNTRE</sequence>
<dbReference type="VEuPathDB" id="FungiDB:Bcin17g00180"/>
<dbReference type="GeneID" id="5426541"/>
<reference evidence="3 4" key="1">
    <citation type="journal article" date="2011" name="PLoS Genet.">
        <title>Genomic analysis of the necrotrophic fungal pathogens Sclerotinia sclerotiorum and Botrytis cinerea.</title>
        <authorList>
            <person name="Amselem J."/>
            <person name="Cuomo C.A."/>
            <person name="van Kan J.A."/>
            <person name="Viaud M."/>
            <person name="Benito E.P."/>
            <person name="Couloux A."/>
            <person name="Coutinho P.M."/>
            <person name="de Vries R.P."/>
            <person name="Dyer P.S."/>
            <person name="Fillinger S."/>
            <person name="Fournier E."/>
            <person name="Gout L."/>
            <person name="Hahn M."/>
            <person name="Kohn L."/>
            <person name="Lapalu N."/>
            <person name="Plummer K.M."/>
            <person name="Pradier J.M."/>
            <person name="Quevillon E."/>
            <person name="Sharon A."/>
            <person name="Simon A."/>
            <person name="ten Have A."/>
            <person name="Tudzynski B."/>
            <person name="Tudzynski P."/>
            <person name="Wincker P."/>
            <person name="Andrew M."/>
            <person name="Anthouard V."/>
            <person name="Beever R.E."/>
            <person name="Beffa R."/>
            <person name="Benoit I."/>
            <person name="Bouzid O."/>
            <person name="Brault B."/>
            <person name="Chen Z."/>
            <person name="Choquer M."/>
            <person name="Collemare J."/>
            <person name="Cotton P."/>
            <person name="Danchin E.G."/>
            <person name="Da Silva C."/>
            <person name="Gautier A."/>
            <person name="Giraud C."/>
            <person name="Giraud T."/>
            <person name="Gonzalez C."/>
            <person name="Grossetete S."/>
            <person name="Guldener U."/>
            <person name="Henrissat B."/>
            <person name="Howlett B.J."/>
            <person name="Kodira C."/>
            <person name="Kretschmer M."/>
            <person name="Lappartient A."/>
            <person name="Leroch M."/>
            <person name="Levis C."/>
            <person name="Mauceli E."/>
            <person name="Neuveglise C."/>
            <person name="Oeser B."/>
            <person name="Pearson M."/>
            <person name="Poulain J."/>
            <person name="Poussereau N."/>
            <person name="Quesneville H."/>
            <person name="Rascle C."/>
            <person name="Schumacher J."/>
            <person name="Segurens B."/>
            <person name="Sexton A."/>
            <person name="Silva E."/>
            <person name="Sirven C."/>
            <person name="Soanes D.M."/>
            <person name="Talbot N.J."/>
            <person name="Templeton M."/>
            <person name="Yandava C."/>
            <person name="Yarden O."/>
            <person name="Zeng Q."/>
            <person name="Rollins J.A."/>
            <person name="Lebrun M.H."/>
            <person name="Dickman M."/>
        </authorList>
    </citation>
    <scope>NUCLEOTIDE SEQUENCE [LARGE SCALE GENOMIC DNA]</scope>
    <source>
        <strain evidence="3 4">B05.10</strain>
    </source>
</reference>
<feature type="transmembrane region" description="Helical" evidence="2">
    <location>
        <begin position="149"/>
        <end position="168"/>
    </location>
</feature>
<keyword evidence="2" id="KW-1133">Transmembrane helix</keyword>
<reference evidence="3 4" key="2">
    <citation type="journal article" date="2012" name="Eukaryot. Cell">
        <title>Genome update of Botrytis cinerea strains B05.10 and T4.</title>
        <authorList>
            <person name="Staats M."/>
            <person name="van Kan J.A."/>
        </authorList>
    </citation>
    <scope>NUCLEOTIDE SEQUENCE [LARGE SCALE GENOMIC DNA]</scope>
    <source>
        <strain evidence="3 4">B05.10</strain>
    </source>
</reference>
<name>A0A384K7T5_BOTFB</name>
<keyword evidence="4" id="KW-1185">Reference proteome</keyword>
<feature type="transmembrane region" description="Helical" evidence="2">
    <location>
        <begin position="125"/>
        <end position="143"/>
    </location>
</feature>
<protein>
    <submittedName>
        <fullName evidence="3">Uncharacterized protein</fullName>
    </submittedName>
</protein>
<dbReference type="RefSeq" id="XP_024554081.1">
    <property type="nucleotide sequence ID" value="XM_024698264.1"/>
</dbReference>
<keyword evidence="2" id="KW-0472">Membrane</keyword>
<feature type="region of interest" description="Disordered" evidence="1">
    <location>
        <begin position="88"/>
        <end position="116"/>
    </location>
</feature>
<dbReference type="Proteomes" id="UP000001798">
    <property type="component" value="Chromosome 17"/>
</dbReference>
<reference evidence="3 4" key="3">
    <citation type="journal article" date="2017" name="Mol. Plant Pathol.">
        <title>A gapless genome sequence of the fungus Botrytis cinerea.</title>
        <authorList>
            <person name="Van Kan J.A."/>
            <person name="Stassen J.H."/>
            <person name="Mosbach A."/>
            <person name="Van Der Lee T.A."/>
            <person name="Faino L."/>
            <person name="Farmer A.D."/>
            <person name="Papasotiriou D.G."/>
            <person name="Zhou S."/>
            <person name="Seidl M.F."/>
            <person name="Cottam E."/>
            <person name="Edel D."/>
            <person name="Hahn M."/>
            <person name="Schwartz D.C."/>
            <person name="Dietrich R.A."/>
            <person name="Widdison S."/>
            <person name="Scalliet G."/>
        </authorList>
    </citation>
    <scope>NUCLEOTIDE SEQUENCE [LARGE SCALE GENOMIC DNA]</scope>
    <source>
        <strain evidence="3 4">B05.10</strain>
    </source>
</reference>
<accession>A0A384K7T5</accession>
<evidence type="ECO:0000313" key="4">
    <source>
        <dbReference type="Proteomes" id="UP000001798"/>
    </source>
</evidence>
<proteinExistence type="predicted"/>
<evidence type="ECO:0000256" key="2">
    <source>
        <dbReference type="SAM" id="Phobius"/>
    </source>
</evidence>
<dbReference type="OrthoDB" id="10478900at2759"/>
<evidence type="ECO:0000313" key="3">
    <source>
        <dbReference type="EMBL" id="ATZ58883.1"/>
    </source>
</evidence>
<dbReference type="AlphaFoldDB" id="A0A384K7T5"/>
<gene>
    <name evidence="3" type="ORF">BCIN_17g00180</name>
</gene>